<sequence length="341" mass="38029">MMATILDPVFLTSILIQRRNLRTNGYRAPSSPSIVTWIDTILFRIGEAIIRLADPPPNSAGSRGISALLRCTKFVKDEDKFRAVSQLPDDWTAFPGLLASPRIPPLSRRLILTLLFGVYIVAPTLVSSGTGSGTDCTAKSLPPNLRGHLRSYMSLRINEERGVTSPLDDNDLNPLPYASLLDRAEYAMALSLFALTEHTPHIVDSIERFRPHTLSNIFVLLLTVIQPSTDSSELQGSRRLSTLQTLDPAHRVLLDCNYGRHFVSWTWSAWDVRSPHYSIITFLTISWLHQLAHWRQTQQSESYGDVGEDEVSHSILVKELSVILAVLSMPCTSSRVLSVIS</sequence>
<protein>
    <submittedName>
        <fullName evidence="1">Uncharacterized protein</fullName>
    </submittedName>
</protein>
<dbReference type="AlphaFoldDB" id="A0A9P6B7V7"/>
<reference evidence="1" key="1">
    <citation type="journal article" date="2020" name="Nat. Commun.">
        <title>Large-scale genome sequencing of mycorrhizal fungi provides insights into the early evolution of symbiotic traits.</title>
        <authorList>
            <person name="Miyauchi S."/>
            <person name="Kiss E."/>
            <person name="Kuo A."/>
            <person name="Drula E."/>
            <person name="Kohler A."/>
            <person name="Sanchez-Garcia M."/>
            <person name="Morin E."/>
            <person name="Andreopoulos B."/>
            <person name="Barry K.W."/>
            <person name="Bonito G."/>
            <person name="Buee M."/>
            <person name="Carver A."/>
            <person name="Chen C."/>
            <person name="Cichocki N."/>
            <person name="Clum A."/>
            <person name="Culley D."/>
            <person name="Crous P.W."/>
            <person name="Fauchery L."/>
            <person name="Girlanda M."/>
            <person name="Hayes R.D."/>
            <person name="Keri Z."/>
            <person name="LaButti K."/>
            <person name="Lipzen A."/>
            <person name="Lombard V."/>
            <person name="Magnuson J."/>
            <person name="Maillard F."/>
            <person name="Murat C."/>
            <person name="Nolan M."/>
            <person name="Ohm R.A."/>
            <person name="Pangilinan J."/>
            <person name="Pereira M.F."/>
            <person name="Perotto S."/>
            <person name="Peter M."/>
            <person name="Pfister S."/>
            <person name="Riley R."/>
            <person name="Sitrit Y."/>
            <person name="Stielow J.B."/>
            <person name="Szollosi G."/>
            <person name="Zifcakova L."/>
            <person name="Stursova M."/>
            <person name="Spatafora J.W."/>
            <person name="Tedersoo L."/>
            <person name="Vaario L.M."/>
            <person name="Yamada A."/>
            <person name="Yan M."/>
            <person name="Wang P."/>
            <person name="Xu J."/>
            <person name="Bruns T."/>
            <person name="Baldrian P."/>
            <person name="Vilgalys R."/>
            <person name="Dunand C."/>
            <person name="Henrissat B."/>
            <person name="Grigoriev I.V."/>
            <person name="Hibbett D."/>
            <person name="Nagy L.G."/>
            <person name="Martin F.M."/>
        </authorList>
    </citation>
    <scope>NUCLEOTIDE SEQUENCE</scope>
    <source>
        <strain evidence="1">UP504</strain>
    </source>
</reference>
<gene>
    <name evidence="1" type="ORF">BS47DRAFT_73958</name>
</gene>
<dbReference type="EMBL" id="MU128919">
    <property type="protein sequence ID" value="KAF9519140.1"/>
    <property type="molecule type" value="Genomic_DNA"/>
</dbReference>
<accession>A0A9P6B7V7</accession>
<evidence type="ECO:0000313" key="1">
    <source>
        <dbReference type="EMBL" id="KAF9519140.1"/>
    </source>
</evidence>
<dbReference type="Proteomes" id="UP000886523">
    <property type="component" value="Unassembled WGS sequence"/>
</dbReference>
<keyword evidence="2" id="KW-1185">Reference proteome</keyword>
<comment type="caution">
    <text evidence="1">The sequence shown here is derived from an EMBL/GenBank/DDBJ whole genome shotgun (WGS) entry which is preliminary data.</text>
</comment>
<name>A0A9P6B7V7_9AGAM</name>
<dbReference type="OrthoDB" id="3233180at2759"/>
<evidence type="ECO:0000313" key="2">
    <source>
        <dbReference type="Proteomes" id="UP000886523"/>
    </source>
</evidence>
<proteinExistence type="predicted"/>
<organism evidence="1 2">
    <name type="scientific">Hydnum rufescens UP504</name>
    <dbReference type="NCBI Taxonomy" id="1448309"/>
    <lineage>
        <taxon>Eukaryota</taxon>
        <taxon>Fungi</taxon>
        <taxon>Dikarya</taxon>
        <taxon>Basidiomycota</taxon>
        <taxon>Agaricomycotina</taxon>
        <taxon>Agaricomycetes</taxon>
        <taxon>Cantharellales</taxon>
        <taxon>Hydnaceae</taxon>
        <taxon>Hydnum</taxon>
    </lineage>
</organism>